<gene>
    <name evidence="9" type="ORF">D8B20_08015</name>
</gene>
<dbReference type="Proteomes" id="UP000319411">
    <property type="component" value="Chromosome"/>
</dbReference>
<dbReference type="SMART" id="SM00283">
    <property type="entry name" value="MA"/>
    <property type="match status" value="1"/>
</dbReference>
<dbReference type="PROSITE" id="PS50885">
    <property type="entry name" value="HAMP"/>
    <property type="match status" value="1"/>
</dbReference>
<evidence type="ECO:0000256" key="6">
    <source>
        <dbReference type="PROSITE-ProRule" id="PRU00284"/>
    </source>
</evidence>
<evidence type="ECO:0000259" key="8">
    <source>
        <dbReference type="PROSITE" id="PS50885"/>
    </source>
</evidence>
<dbReference type="GO" id="GO:0007165">
    <property type="term" value="P:signal transduction"/>
    <property type="evidence" value="ECO:0007669"/>
    <property type="project" value="UniProtKB-KW"/>
</dbReference>
<evidence type="ECO:0000256" key="5">
    <source>
        <dbReference type="ARBA" id="ARBA00029447"/>
    </source>
</evidence>
<protein>
    <submittedName>
        <fullName evidence="9">Transcription factor</fullName>
    </submittedName>
</protein>
<comment type="subcellular location">
    <subcellularLocation>
        <location evidence="1">Membrane</location>
    </subcellularLocation>
</comment>
<keyword evidence="2" id="KW-0488">Methylation</keyword>
<keyword evidence="10" id="KW-1185">Reference proteome</keyword>
<sequence length="474" mass="50578">MQFLKNFTIRRVVQCILLAALLIVALAGSYGSALLRDMHQRAQRNDELTRQLAFLNRASIAMQSGNAAAKATVSADIPADDSWAPLRAALNGPPADFAAPAEERLTSLQHQIAADSSALAADRQRLERAFVTAALLMLGLLIFCDRFLVVHLVRPLGWLREHFRAIAGGDLTREPRDFGRNCVGQLIPLVKLMQESLLTTVRAVHENTHVLRKESADIASGNVDLSDRTTRQAAALEQTSASMEQLSATVEHNAHSAGEARGLAQEAARTTRDGEALVKSVATVMADIASEADKIRQFTDTVNSIAFQTNILALNAAVEAARAGEQGRGFAVVAAEVRTLAQRSASAAKEIEGLINGTVVRVEQGAHTARRAGEIMGSATQSVSAVTDLISQIALASDEQSKGIAQVTLAVADLDRVTQQNASLVKEIATSAGSMNGRTETLASAIDHFTFAHRQDSRPGVAQPQARAHALLSQ</sequence>
<organism evidence="9 10">
    <name type="scientific">Candidatus Pantoea soli</name>
    <dbReference type="NCBI Taxonomy" id="3098669"/>
    <lineage>
        <taxon>Bacteria</taxon>
        <taxon>Pseudomonadati</taxon>
        <taxon>Pseudomonadota</taxon>
        <taxon>Gammaproteobacteria</taxon>
        <taxon>Enterobacterales</taxon>
        <taxon>Erwiniaceae</taxon>
        <taxon>Pantoea</taxon>
    </lineage>
</organism>
<dbReference type="InterPro" id="IPR051310">
    <property type="entry name" value="MCP_chemotaxis"/>
</dbReference>
<evidence type="ECO:0000256" key="4">
    <source>
        <dbReference type="ARBA" id="ARBA00023224"/>
    </source>
</evidence>
<keyword evidence="4 6" id="KW-0807">Transducer</keyword>
<evidence type="ECO:0000256" key="2">
    <source>
        <dbReference type="ARBA" id="ARBA00022481"/>
    </source>
</evidence>
<proteinExistence type="inferred from homology"/>
<dbReference type="GO" id="GO:0004888">
    <property type="term" value="F:transmembrane signaling receptor activity"/>
    <property type="evidence" value="ECO:0007669"/>
    <property type="project" value="TreeGrafter"/>
</dbReference>
<dbReference type="GO" id="GO:0005886">
    <property type="term" value="C:plasma membrane"/>
    <property type="evidence" value="ECO:0007669"/>
    <property type="project" value="TreeGrafter"/>
</dbReference>
<reference evidence="9 10" key="1">
    <citation type="submission" date="2018-10" db="EMBL/GenBank/DDBJ databases">
        <title>Genome Sequencing of Pantoea dispersa DSM 32899.</title>
        <authorList>
            <person name="Nawrath M."/>
            <person name="Ottenheim C."/>
            <person name="Wilm A."/>
            <person name="Zimmermann W."/>
            <person name="Wu J.C."/>
        </authorList>
    </citation>
    <scope>NUCLEOTIDE SEQUENCE [LARGE SCALE GENOMIC DNA]</scope>
    <source>
        <strain evidence="9 10">DSM 32899</strain>
    </source>
</reference>
<name>A0A518XCA1_9GAMM</name>
<feature type="domain" description="HAMP" evidence="8">
    <location>
        <begin position="150"/>
        <end position="202"/>
    </location>
</feature>
<dbReference type="AlphaFoldDB" id="A0A518XCA1"/>
<dbReference type="OrthoDB" id="6167817at2"/>
<dbReference type="PANTHER" id="PTHR43531:SF14">
    <property type="entry name" value="METHYL-ACCEPTING CHEMOTAXIS PROTEIN I-RELATED"/>
    <property type="match status" value="1"/>
</dbReference>
<comment type="similarity">
    <text evidence="5">Belongs to the methyl-accepting chemotaxis (MCP) protein family.</text>
</comment>
<evidence type="ECO:0000256" key="3">
    <source>
        <dbReference type="ARBA" id="ARBA00022500"/>
    </source>
</evidence>
<keyword evidence="3" id="KW-0145">Chemotaxis</keyword>
<dbReference type="KEGG" id="pdis:D8B20_08015"/>
<accession>A0A518XCA1</accession>
<evidence type="ECO:0000313" key="9">
    <source>
        <dbReference type="EMBL" id="QDY41844.1"/>
    </source>
</evidence>
<evidence type="ECO:0000259" key="7">
    <source>
        <dbReference type="PROSITE" id="PS50111"/>
    </source>
</evidence>
<dbReference type="Gene3D" id="1.10.287.950">
    <property type="entry name" value="Methyl-accepting chemotaxis protein"/>
    <property type="match status" value="1"/>
</dbReference>
<dbReference type="GO" id="GO:0006935">
    <property type="term" value="P:chemotaxis"/>
    <property type="evidence" value="ECO:0007669"/>
    <property type="project" value="UniProtKB-KW"/>
</dbReference>
<dbReference type="PROSITE" id="PS50111">
    <property type="entry name" value="CHEMOTAXIS_TRANSDUC_2"/>
    <property type="match status" value="1"/>
</dbReference>
<dbReference type="EMBL" id="CP032702">
    <property type="protein sequence ID" value="QDY41844.1"/>
    <property type="molecule type" value="Genomic_DNA"/>
</dbReference>
<feature type="domain" description="Methyl-accepting transducer" evidence="7">
    <location>
        <begin position="207"/>
        <end position="436"/>
    </location>
</feature>
<evidence type="ECO:0000313" key="10">
    <source>
        <dbReference type="Proteomes" id="UP000319411"/>
    </source>
</evidence>
<dbReference type="SUPFAM" id="SSF58104">
    <property type="entry name" value="Methyl-accepting chemotaxis protein (MCP) signaling domain"/>
    <property type="match status" value="1"/>
</dbReference>
<dbReference type="FunFam" id="1.10.287.950:FF:000001">
    <property type="entry name" value="Methyl-accepting chemotaxis sensory transducer"/>
    <property type="match status" value="1"/>
</dbReference>
<dbReference type="PANTHER" id="PTHR43531">
    <property type="entry name" value="PROTEIN ICFG"/>
    <property type="match status" value="1"/>
</dbReference>
<evidence type="ECO:0000256" key="1">
    <source>
        <dbReference type="ARBA" id="ARBA00004370"/>
    </source>
</evidence>
<dbReference type="Pfam" id="PF00015">
    <property type="entry name" value="MCPsignal"/>
    <property type="match status" value="1"/>
</dbReference>
<dbReference type="CDD" id="cd11386">
    <property type="entry name" value="MCP_signal"/>
    <property type="match status" value="1"/>
</dbReference>
<dbReference type="InterPro" id="IPR003660">
    <property type="entry name" value="HAMP_dom"/>
</dbReference>
<dbReference type="RefSeq" id="WP_145888372.1">
    <property type="nucleotide sequence ID" value="NZ_CP032702.1"/>
</dbReference>
<dbReference type="InterPro" id="IPR004089">
    <property type="entry name" value="MCPsignal_dom"/>
</dbReference>